<evidence type="ECO:0000313" key="3">
    <source>
        <dbReference type="Proteomes" id="UP000292136"/>
    </source>
</evidence>
<reference evidence="2 3" key="1">
    <citation type="submission" date="2019-02" db="EMBL/GenBank/DDBJ databases">
        <title>Genomic Encyclopedia of Type Strains, Phase IV (KMG-IV): sequencing the most valuable type-strain genomes for metagenomic binning, comparative biology and taxonomic classification.</title>
        <authorList>
            <person name="Goeker M."/>
        </authorList>
    </citation>
    <scope>NUCLEOTIDE SEQUENCE [LARGE SCALE GENOMIC DNA]</scope>
    <source>
        <strain evidence="2 3">DSM 21223</strain>
    </source>
</reference>
<protein>
    <submittedName>
        <fullName evidence="2">Uncharacterized protein DUF2242</fullName>
    </submittedName>
</protein>
<dbReference type="EMBL" id="SHKM01000001">
    <property type="protein sequence ID" value="RZT89484.1"/>
    <property type="molecule type" value="Genomic_DNA"/>
</dbReference>
<accession>A0ABY0IPJ3</accession>
<organism evidence="2 3">
    <name type="scientific">Azospira oryzae</name>
    <dbReference type="NCBI Taxonomy" id="146939"/>
    <lineage>
        <taxon>Bacteria</taxon>
        <taxon>Pseudomonadati</taxon>
        <taxon>Pseudomonadota</taxon>
        <taxon>Betaproteobacteria</taxon>
        <taxon>Rhodocyclales</taxon>
        <taxon>Rhodocyclaceae</taxon>
        <taxon>Azospira</taxon>
    </lineage>
</organism>
<keyword evidence="3" id="KW-1185">Reference proteome</keyword>
<sequence length="168" mass="18358">MKRCALLLLPLLLAACGGPGSYAEREDFQSDPRHRRDFPTAAAPLCDAARRVLLGDGYVVLPGRDALTFSGAKEFRVDDKGHAQLRLHLACSEARGGATLFVTATEEHFDVKTTRQSTSVGVPLVAPISFSSSTEGDNQVKTRGETVAARDFYERFYRAVQRELGGRE</sequence>
<keyword evidence="1" id="KW-0732">Signal</keyword>
<dbReference type="Proteomes" id="UP000292136">
    <property type="component" value="Unassembled WGS sequence"/>
</dbReference>
<dbReference type="RefSeq" id="WP_130458231.1">
    <property type="nucleotide sequence ID" value="NZ_SHKM01000001.1"/>
</dbReference>
<proteinExistence type="predicted"/>
<gene>
    <name evidence="2" type="ORF">EV678_0270</name>
</gene>
<name>A0ABY0IPJ3_9RHOO</name>
<evidence type="ECO:0000256" key="1">
    <source>
        <dbReference type="SAM" id="SignalP"/>
    </source>
</evidence>
<feature type="signal peptide" evidence="1">
    <location>
        <begin position="1"/>
        <end position="23"/>
    </location>
</feature>
<dbReference type="InterPro" id="IPR018718">
    <property type="entry name" value="DUF2242"/>
</dbReference>
<comment type="caution">
    <text evidence="2">The sequence shown here is derived from an EMBL/GenBank/DDBJ whole genome shotgun (WGS) entry which is preliminary data.</text>
</comment>
<dbReference type="Pfam" id="PF10001">
    <property type="entry name" value="DUF2242"/>
    <property type="match status" value="1"/>
</dbReference>
<dbReference type="PROSITE" id="PS51257">
    <property type="entry name" value="PROKAR_LIPOPROTEIN"/>
    <property type="match status" value="1"/>
</dbReference>
<feature type="chain" id="PRO_5047507408" evidence="1">
    <location>
        <begin position="24"/>
        <end position="168"/>
    </location>
</feature>
<evidence type="ECO:0000313" key="2">
    <source>
        <dbReference type="EMBL" id="RZT89484.1"/>
    </source>
</evidence>